<keyword evidence="2" id="KW-1185">Reference proteome</keyword>
<organism evidence="1 2">
    <name type="scientific">Enterococcus plantarum</name>
    <dbReference type="NCBI Taxonomy" id="1077675"/>
    <lineage>
        <taxon>Bacteria</taxon>
        <taxon>Bacillati</taxon>
        <taxon>Bacillota</taxon>
        <taxon>Bacilli</taxon>
        <taxon>Lactobacillales</taxon>
        <taxon>Enterococcaceae</taxon>
        <taxon>Enterococcus</taxon>
    </lineage>
</organism>
<reference evidence="1 2" key="1">
    <citation type="submission" date="2017-11" db="EMBL/GenBank/DDBJ databases">
        <title>Draft genome sequence of Enterococcus plantarum TRW2 strain isolated from lettuce.</title>
        <authorList>
            <person name="Kim E.B."/>
            <person name="Marco M.L."/>
            <person name="Williams T.R."/>
            <person name="You I.H."/>
        </authorList>
    </citation>
    <scope>NUCLEOTIDE SEQUENCE [LARGE SCALE GENOMIC DNA]</scope>
    <source>
        <strain evidence="1 2">TRW2</strain>
    </source>
</reference>
<sequence>MFNDYFENEIQVMPSFLKGKYVTAIRSLIKDKKFSESKADIENIFGLGEGVDFVLKKILSDHNELFIEAYNNIEASMSLKYSALFELDDDRKVEEIISLITAGNSLVDSTIEFSSPVYEIKATSLKDMLKFTFLLQGIRIQNGLPIACKTTYSIIVKFWEFPTTNDIKKFVEIDADNVATYFRRGTDNFFEQMINLISNYLQTDFSLSLTPIDLFDVLETIKEKEKSGKLKNLPKASAQKMVLSSGSQAILDSNDAETIILPILGEIKKLIEDNEELFLASPDVKILLEGFISDTELMSDLPWITFTWDNKIKSKKIQVKFVLSDYPYTLLSYYSHTKGRSGMNDVVESLLKEYCILSTNGEEESTTSESCEVS</sequence>
<dbReference type="AlphaFoldDB" id="A0A2W3Z0Y2"/>
<accession>A0A2W3Z0Y2</accession>
<dbReference type="RefSeq" id="WP_111248573.1">
    <property type="nucleotide sequence ID" value="NZ_PIEU01000111.1"/>
</dbReference>
<proteinExistence type="predicted"/>
<dbReference type="Proteomes" id="UP000249828">
    <property type="component" value="Unassembled WGS sequence"/>
</dbReference>
<dbReference type="EMBL" id="PIEU01000111">
    <property type="protein sequence ID" value="PZL70930.1"/>
    <property type="molecule type" value="Genomic_DNA"/>
</dbReference>
<evidence type="ECO:0000313" key="2">
    <source>
        <dbReference type="Proteomes" id="UP000249828"/>
    </source>
</evidence>
<evidence type="ECO:0000313" key="1">
    <source>
        <dbReference type="EMBL" id="PZL70930.1"/>
    </source>
</evidence>
<comment type="caution">
    <text evidence="1">The sequence shown here is derived from an EMBL/GenBank/DDBJ whole genome shotgun (WGS) entry which is preliminary data.</text>
</comment>
<gene>
    <name evidence="1" type="ORF">CI088_13675</name>
</gene>
<protein>
    <submittedName>
        <fullName evidence="1">Uncharacterized protein</fullName>
    </submittedName>
</protein>
<name>A0A2W3Z0Y2_9ENTE</name>